<evidence type="ECO:0000256" key="3">
    <source>
        <dbReference type="SAM" id="SignalP"/>
    </source>
</evidence>
<dbReference type="Proteomes" id="UP000244893">
    <property type="component" value="Unassembled WGS sequence"/>
</dbReference>
<comment type="caution">
    <text evidence="5">The sequence shown here is derived from an EMBL/GenBank/DDBJ whole genome shotgun (WGS) entry which is preliminary data.</text>
</comment>
<organism evidence="5 6">
    <name type="scientific">Amnibacterium flavum</name>
    <dbReference type="NCBI Taxonomy" id="2173173"/>
    <lineage>
        <taxon>Bacteria</taxon>
        <taxon>Bacillati</taxon>
        <taxon>Actinomycetota</taxon>
        <taxon>Actinomycetes</taxon>
        <taxon>Micrococcales</taxon>
        <taxon>Microbacteriaceae</taxon>
        <taxon>Amnibacterium</taxon>
    </lineage>
</organism>
<dbReference type="AlphaFoldDB" id="A0A2V1HNP5"/>
<keyword evidence="6" id="KW-1185">Reference proteome</keyword>
<reference evidence="5 6" key="1">
    <citation type="submission" date="2018-05" db="EMBL/GenBank/DDBJ databases">
        <title>Amnibacterium sp. M8JJ-5, whole genome shotgun sequence.</title>
        <authorList>
            <person name="Tuo L."/>
        </authorList>
    </citation>
    <scope>NUCLEOTIDE SEQUENCE [LARGE SCALE GENOMIC DNA]</scope>
    <source>
        <strain evidence="5 6">M8JJ-5</strain>
    </source>
</reference>
<dbReference type="Pfam" id="PF07987">
    <property type="entry name" value="DUF1775"/>
    <property type="match status" value="1"/>
</dbReference>
<keyword evidence="2" id="KW-1133">Transmembrane helix</keyword>
<gene>
    <name evidence="5" type="ORF">DDQ50_16925</name>
</gene>
<evidence type="ECO:0000256" key="2">
    <source>
        <dbReference type="SAM" id="Phobius"/>
    </source>
</evidence>
<protein>
    <recommendedName>
        <fullName evidence="4">YncI copper-binding domain-containing protein</fullName>
    </recommendedName>
</protein>
<name>A0A2V1HNP5_9MICO</name>
<dbReference type="CDD" id="cd08545">
    <property type="entry name" value="YcnI_like"/>
    <property type="match status" value="1"/>
</dbReference>
<dbReference type="Gene3D" id="2.60.40.2230">
    <property type="entry name" value="Uncharacterised protein YcnI-like PF07987, DUF1775"/>
    <property type="match status" value="1"/>
</dbReference>
<dbReference type="OrthoDB" id="9810871at2"/>
<evidence type="ECO:0000313" key="5">
    <source>
        <dbReference type="EMBL" id="PVZ93202.1"/>
    </source>
</evidence>
<dbReference type="InterPro" id="IPR012533">
    <property type="entry name" value="YcnI-copper_dom"/>
</dbReference>
<keyword evidence="3" id="KW-0732">Signal</keyword>
<feature type="domain" description="YncI copper-binding" evidence="4">
    <location>
        <begin position="29"/>
        <end position="176"/>
    </location>
</feature>
<feature type="transmembrane region" description="Helical" evidence="2">
    <location>
        <begin position="211"/>
        <end position="235"/>
    </location>
</feature>
<dbReference type="InterPro" id="IPR038507">
    <property type="entry name" value="YcnI-like_sf"/>
</dbReference>
<keyword evidence="2" id="KW-0472">Membrane</keyword>
<sequence>MNRKITGAIGALTIGTVLALTQALPAIAHVGIDPSSATPGGTAAVTFTVPNESETAATNKLEIVLPTETPLVNVRYQPTPGWSGEIVTEQLPEPVTVGDTEITQAPTRVIFTADAGGGIKPGQFEEFTLRLGPIPEVGQLPLPVVQTYDDGEVSNWASTVDEAETDERLDPAPILYVNDEAPEGEHGAAPTASAEGEHSETEAAPSSDGGLAIGLAISALVVAVLGAVLGALAFLRSRKRTV</sequence>
<evidence type="ECO:0000256" key="1">
    <source>
        <dbReference type="SAM" id="MobiDB-lite"/>
    </source>
</evidence>
<feature type="region of interest" description="Disordered" evidence="1">
    <location>
        <begin position="179"/>
        <end position="207"/>
    </location>
</feature>
<evidence type="ECO:0000259" key="4">
    <source>
        <dbReference type="Pfam" id="PF07987"/>
    </source>
</evidence>
<dbReference type="EMBL" id="QEOP01000006">
    <property type="protein sequence ID" value="PVZ93202.1"/>
    <property type="molecule type" value="Genomic_DNA"/>
</dbReference>
<dbReference type="RefSeq" id="WP_116757968.1">
    <property type="nucleotide sequence ID" value="NZ_JBHUEX010000003.1"/>
</dbReference>
<accession>A0A2V1HNP5</accession>
<feature type="chain" id="PRO_5015935432" description="YncI copper-binding domain-containing protein" evidence="3">
    <location>
        <begin position="29"/>
        <end position="242"/>
    </location>
</feature>
<feature type="signal peptide" evidence="3">
    <location>
        <begin position="1"/>
        <end position="28"/>
    </location>
</feature>
<evidence type="ECO:0000313" key="6">
    <source>
        <dbReference type="Proteomes" id="UP000244893"/>
    </source>
</evidence>
<proteinExistence type="predicted"/>
<keyword evidence="2" id="KW-0812">Transmembrane</keyword>